<evidence type="ECO:0000313" key="3">
    <source>
        <dbReference type="Proteomes" id="UP000248014"/>
    </source>
</evidence>
<feature type="transmembrane region" description="Helical" evidence="1">
    <location>
        <begin position="106"/>
        <end position="126"/>
    </location>
</feature>
<feature type="transmembrane region" description="Helical" evidence="1">
    <location>
        <begin position="66"/>
        <end position="86"/>
    </location>
</feature>
<keyword evidence="3" id="KW-1185">Reference proteome</keyword>
<dbReference type="AlphaFoldDB" id="A0A2V3V0L0"/>
<name>A0A2V3V0L0_9SPHN</name>
<dbReference type="OrthoDB" id="8533047at2"/>
<dbReference type="EMBL" id="QJJM01000008">
    <property type="protein sequence ID" value="PXW74348.1"/>
    <property type="molecule type" value="Genomic_DNA"/>
</dbReference>
<evidence type="ECO:0000313" key="2">
    <source>
        <dbReference type="EMBL" id="PXW74348.1"/>
    </source>
</evidence>
<keyword evidence="1" id="KW-1133">Transmembrane helix</keyword>
<keyword evidence="1" id="KW-0812">Transmembrane</keyword>
<sequence>MASQAQPAAPAVRKKTVGRERSSMHDGFLRHKNFRWLKIAMVLSITCLASYFLIDVQPRHNGGSWYGYTLGTIGAGLIFWLTCLGLRKRAITPGGWSLKAWTSAHVYLGLSLIVIGTLHTGFQLGWNVHTLAWALMMIVIISGIVGIYFYATLPDNLSSNRADADGAVTERMMIEQLRSLDRQLHDAAQPLEPGQAALVQASLEQDPFDGNFLQRITNSYSGCETRAAIAELRRMRAYQPRMGDDPLDKVDGLLQRKESTLARLRRHLQIKSMLQVWLYVHVPMTFALLAALSAHIFSVFFYW</sequence>
<dbReference type="Proteomes" id="UP000248014">
    <property type="component" value="Unassembled WGS sequence"/>
</dbReference>
<feature type="transmembrane region" description="Helical" evidence="1">
    <location>
        <begin position="36"/>
        <end position="54"/>
    </location>
</feature>
<keyword evidence="1" id="KW-0472">Membrane</keyword>
<feature type="transmembrane region" description="Helical" evidence="1">
    <location>
        <begin position="276"/>
        <end position="302"/>
    </location>
</feature>
<reference evidence="2 3" key="1">
    <citation type="submission" date="2018-05" db="EMBL/GenBank/DDBJ databases">
        <title>Genomic Encyclopedia of Type Strains, Phase IV (KMG-IV): sequencing the most valuable type-strain genomes for metagenomic binning, comparative biology and taxonomic classification.</title>
        <authorList>
            <person name="Goeker M."/>
        </authorList>
    </citation>
    <scope>NUCLEOTIDE SEQUENCE [LARGE SCALE GENOMIC DNA]</scope>
    <source>
        <strain evidence="2 3">DSM 3183</strain>
    </source>
</reference>
<proteinExistence type="predicted"/>
<accession>A0A2V3V0L0</accession>
<gene>
    <name evidence="2" type="ORF">C7451_1089</name>
</gene>
<evidence type="ECO:0000256" key="1">
    <source>
        <dbReference type="SAM" id="Phobius"/>
    </source>
</evidence>
<organism evidence="2 3">
    <name type="scientific">Blastomonas natatoria</name>
    <dbReference type="NCBI Taxonomy" id="34015"/>
    <lineage>
        <taxon>Bacteria</taxon>
        <taxon>Pseudomonadati</taxon>
        <taxon>Pseudomonadota</taxon>
        <taxon>Alphaproteobacteria</taxon>
        <taxon>Sphingomonadales</taxon>
        <taxon>Sphingomonadaceae</taxon>
        <taxon>Blastomonas</taxon>
    </lineage>
</organism>
<protein>
    <recommendedName>
        <fullName evidence="4">Ferric reductase like protein</fullName>
    </recommendedName>
</protein>
<dbReference type="RefSeq" id="WP_110299048.1">
    <property type="nucleotide sequence ID" value="NZ_QJJM01000008.1"/>
</dbReference>
<comment type="caution">
    <text evidence="2">The sequence shown here is derived from an EMBL/GenBank/DDBJ whole genome shotgun (WGS) entry which is preliminary data.</text>
</comment>
<feature type="transmembrane region" description="Helical" evidence="1">
    <location>
        <begin position="132"/>
        <end position="151"/>
    </location>
</feature>
<evidence type="ECO:0008006" key="4">
    <source>
        <dbReference type="Google" id="ProtNLM"/>
    </source>
</evidence>